<feature type="transmembrane region" description="Helical" evidence="1">
    <location>
        <begin position="474"/>
        <end position="497"/>
    </location>
</feature>
<reference evidence="3" key="1">
    <citation type="submission" date="2020-11" db="EMBL/GenBank/DDBJ databases">
        <authorList>
            <person name="Tran Van P."/>
        </authorList>
    </citation>
    <scope>NUCLEOTIDE SEQUENCE</scope>
</reference>
<accession>A0A7R9F114</accession>
<dbReference type="SUPFAM" id="SSF53474">
    <property type="entry name" value="alpha/beta-Hydrolases"/>
    <property type="match status" value="1"/>
</dbReference>
<name>A0A7R9F114_9NEOP</name>
<sequence length="625" mass="71305">MSGSRLDHVYRSILQTKFFNKGWGKPDNLKRLFEFRKVMANRESCYQLVQKDYPVTITKENLGSDYNMLEGHLLSPFVTHLPGILPKEAEVAHFQVILPKKWNSDHYKPICLHLAGTGDHGFWRRRQLMAKPLIKEAGIAAIILENPFYGLRKPKDQVRSNLHNVSDIFVMGGCLMLESLVLFHWCERNGYGPLGITGMSMGGHMASLAATNWPKPLVLVPCLSWSTASPVFTQGVMSSSIDWQLLQSQYFADEVFKEEINKMVGSGEKKKIFGVSSGWFEPGKELFTLGCTLKQSPSPLYTHLLDAVDLHGSSRLMSRRVTHSVYENYSNPRTSLFVTLLRTYFLEIVVVGVLMAFWLKRSQDECWETSIGQEVYRLILVDFFITIIGTSLAEFVRFRIYKTHWKRLGAPEFDVARNTLNLIYNQTLFFVGFYFSPLLAAVIVIKMFIMFYIRKVGVLKNCVPSHRAWRAAQTQTLFLGLAFLSLLGVIILLVYIMTKVQASDCGPFRGYPYMYQMILEGVLNLKQGSNFLNVILFLVKPGVVAGVLVAMCMTVYYMRAKAQAHAKMVDILRVMLVSEAKDKEFLLSYISRVTEGKWMYNLHTHSEPPRQSKQGGDFMVIKHCF</sequence>
<keyword evidence="1" id="KW-0812">Transmembrane</keyword>
<dbReference type="InterPro" id="IPR019149">
    <property type="entry name" value="ABHD18"/>
</dbReference>
<dbReference type="Pfam" id="PF07810">
    <property type="entry name" value="TMC"/>
    <property type="match status" value="1"/>
</dbReference>
<feature type="transmembrane region" description="Helical" evidence="1">
    <location>
        <begin position="534"/>
        <end position="558"/>
    </location>
</feature>
<dbReference type="AlphaFoldDB" id="A0A7R9F114"/>
<gene>
    <name evidence="3" type="ORF">TBIB3V08_LOCUS6249</name>
</gene>
<feature type="transmembrane region" description="Helical" evidence="1">
    <location>
        <begin position="428"/>
        <end position="453"/>
    </location>
</feature>
<dbReference type="InterPro" id="IPR029058">
    <property type="entry name" value="AB_hydrolase_fold"/>
</dbReference>
<evidence type="ECO:0000259" key="2">
    <source>
        <dbReference type="Pfam" id="PF07810"/>
    </source>
</evidence>
<feature type="transmembrane region" description="Helical" evidence="1">
    <location>
        <begin position="336"/>
        <end position="359"/>
    </location>
</feature>
<dbReference type="PANTHER" id="PTHR13617:SF14">
    <property type="entry name" value="PROTEIN ABHD18"/>
    <property type="match status" value="1"/>
</dbReference>
<dbReference type="GO" id="GO:0016020">
    <property type="term" value="C:membrane"/>
    <property type="evidence" value="ECO:0007669"/>
    <property type="project" value="InterPro"/>
</dbReference>
<protein>
    <recommendedName>
        <fullName evidence="2">TMC domain-containing protein</fullName>
    </recommendedName>
</protein>
<keyword evidence="1" id="KW-0472">Membrane</keyword>
<keyword evidence="1" id="KW-1133">Transmembrane helix</keyword>
<feature type="domain" description="TMC" evidence="2">
    <location>
        <begin position="366"/>
        <end position="472"/>
    </location>
</feature>
<dbReference type="InterPro" id="IPR012496">
    <property type="entry name" value="TMC_dom"/>
</dbReference>
<organism evidence="3">
    <name type="scientific">Timema bartmani</name>
    <dbReference type="NCBI Taxonomy" id="61472"/>
    <lineage>
        <taxon>Eukaryota</taxon>
        <taxon>Metazoa</taxon>
        <taxon>Ecdysozoa</taxon>
        <taxon>Arthropoda</taxon>
        <taxon>Hexapoda</taxon>
        <taxon>Insecta</taxon>
        <taxon>Pterygota</taxon>
        <taxon>Neoptera</taxon>
        <taxon>Polyneoptera</taxon>
        <taxon>Phasmatodea</taxon>
        <taxon>Timematodea</taxon>
        <taxon>Timematoidea</taxon>
        <taxon>Timematidae</taxon>
        <taxon>Timema</taxon>
    </lineage>
</organism>
<dbReference type="EMBL" id="OD566364">
    <property type="protein sequence ID" value="CAD7443852.1"/>
    <property type="molecule type" value="Genomic_DNA"/>
</dbReference>
<feature type="transmembrane region" description="Helical" evidence="1">
    <location>
        <begin position="379"/>
        <end position="398"/>
    </location>
</feature>
<dbReference type="PANTHER" id="PTHR13617">
    <property type="entry name" value="PROTEIN ABHD18"/>
    <property type="match status" value="1"/>
</dbReference>
<dbReference type="Pfam" id="PF09752">
    <property type="entry name" value="ABHD18"/>
    <property type="match status" value="1"/>
</dbReference>
<evidence type="ECO:0000256" key="1">
    <source>
        <dbReference type="SAM" id="Phobius"/>
    </source>
</evidence>
<proteinExistence type="predicted"/>
<dbReference type="Gene3D" id="3.40.50.1820">
    <property type="entry name" value="alpha/beta hydrolase"/>
    <property type="match status" value="1"/>
</dbReference>
<evidence type="ECO:0000313" key="3">
    <source>
        <dbReference type="EMBL" id="CAD7443852.1"/>
    </source>
</evidence>